<evidence type="ECO:0000256" key="7">
    <source>
        <dbReference type="SAM" id="Coils"/>
    </source>
</evidence>
<dbReference type="PANTHER" id="PTHR43711:SF1">
    <property type="entry name" value="HISTIDINE KINASE 1"/>
    <property type="match status" value="1"/>
</dbReference>
<dbReference type="InterPro" id="IPR003661">
    <property type="entry name" value="HisK_dim/P_dom"/>
</dbReference>
<dbReference type="Pfam" id="PF00512">
    <property type="entry name" value="HisKA"/>
    <property type="match status" value="1"/>
</dbReference>
<evidence type="ECO:0000259" key="8">
    <source>
        <dbReference type="PROSITE" id="PS50109"/>
    </source>
</evidence>
<evidence type="ECO:0000256" key="6">
    <source>
        <dbReference type="ARBA" id="ARBA00023012"/>
    </source>
</evidence>
<dbReference type="Proteomes" id="UP000501891">
    <property type="component" value="Chromosome"/>
</dbReference>
<dbReference type="SMART" id="SM00388">
    <property type="entry name" value="HisKA"/>
    <property type="match status" value="1"/>
</dbReference>
<evidence type="ECO:0000256" key="5">
    <source>
        <dbReference type="ARBA" id="ARBA00022777"/>
    </source>
</evidence>
<evidence type="ECO:0000313" key="9">
    <source>
        <dbReference type="EMBL" id="QJE73431.1"/>
    </source>
</evidence>
<feature type="domain" description="Histidine kinase" evidence="8">
    <location>
        <begin position="75"/>
        <end position="297"/>
    </location>
</feature>
<dbReference type="InterPro" id="IPR005467">
    <property type="entry name" value="His_kinase_dom"/>
</dbReference>
<dbReference type="SUPFAM" id="SSF55874">
    <property type="entry name" value="ATPase domain of HSP90 chaperone/DNA topoisomerase II/histidine kinase"/>
    <property type="match status" value="1"/>
</dbReference>
<dbReference type="PANTHER" id="PTHR43711">
    <property type="entry name" value="TWO-COMPONENT HISTIDINE KINASE"/>
    <property type="match status" value="1"/>
</dbReference>
<dbReference type="Gene3D" id="1.10.287.130">
    <property type="match status" value="1"/>
</dbReference>
<keyword evidence="5 9" id="KW-0418">Kinase</keyword>
<accession>A0A858R7Q7</accession>
<dbReference type="GO" id="GO:0000155">
    <property type="term" value="F:phosphorelay sensor kinase activity"/>
    <property type="evidence" value="ECO:0007669"/>
    <property type="project" value="InterPro"/>
</dbReference>
<keyword evidence="7" id="KW-0175">Coiled coil</keyword>
<keyword evidence="3" id="KW-0597">Phosphoprotein</keyword>
<feature type="coiled-coil region" evidence="7">
    <location>
        <begin position="34"/>
        <end position="68"/>
    </location>
</feature>
<organism evidence="9 10">
    <name type="scientific">Aerophototrophica crusticola</name>
    <dbReference type="NCBI Taxonomy" id="1709002"/>
    <lineage>
        <taxon>Bacteria</taxon>
        <taxon>Pseudomonadati</taxon>
        <taxon>Pseudomonadota</taxon>
        <taxon>Alphaproteobacteria</taxon>
        <taxon>Rhodospirillales</taxon>
        <taxon>Rhodospirillaceae</taxon>
        <taxon>Aerophototrophica</taxon>
    </lineage>
</organism>
<keyword evidence="6" id="KW-0902">Two-component regulatory system</keyword>
<keyword evidence="4" id="KW-0808">Transferase</keyword>
<evidence type="ECO:0000256" key="1">
    <source>
        <dbReference type="ARBA" id="ARBA00000085"/>
    </source>
</evidence>
<dbReference type="PROSITE" id="PS50109">
    <property type="entry name" value="HIS_KIN"/>
    <property type="match status" value="1"/>
</dbReference>
<dbReference type="EC" id="2.7.13.3" evidence="2"/>
<evidence type="ECO:0000256" key="2">
    <source>
        <dbReference type="ARBA" id="ARBA00012438"/>
    </source>
</evidence>
<proteinExistence type="predicted"/>
<evidence type="ECO:0000313" key="10">
    <source>
        <dbReference type="Proteomes" id="UP000501891"/>
    </source>
</evidence>
<name>A0A858R7Q7_9PROT</name>
<evidence type="ECO:0000256" key="3">
    <source>
        <dbReference type="ARBA" id="ARBA00022553"/>
    </source>
</evidence>
<dbReference type="SMART" id="SM00387">
    <property type="entry name" value="HATPase_c"/>
    <property type="match status" value="1"/>
</dbReference>
<protein>
    <recommendedName>
        <fullName evidence="2">histidine kinase</fullName>
        <ecNumber evidence="2">2.7.13.3</ecNumber>
    </recommendedName>
</protein>
<sequence>MDRATLLARIALCLRARLKQRALVGRVQKLEAGLNDRNQRLADAMDLLRAAERRLSDLARQSEGKLRQRTDMMANAAHELRTPLHAIIGFADLIRQEAYGKVGDPRYAEYADDIHQAARQLLDLVDGTLDLARAESGADGLDIREVDIGRAVQDSVRMLRQLADGSGVTLKVVVPDTPLRIRTDPEKVRQIVLNLASNAIKFTPSGGTVTVEVTRAPDDGAIIMVVRDTGIGMSSQDIPTALRPFGQVRRPDRPHPKGTGLGLPLTKRFVELLGGRLEIESQPGKGTMVRVVLPATAPQGSGIPQAEVA</sequence>
<dbReference type="SUPFAM" id="SSF47384">
    <property type="entry name" value="Homodimeric domain of signal transducing histidine kinase"/>
    <property type="match status" value="1"/>
</dbReference>
<dbReference type="InterPro" id="IPR003594">
    <property type="entry name" value="HATPase_dom"/>
</dbReference>
<dbReference type="Gene3D" id="3.30.565.10">
    <property type="entry name" value="Histidine kinase-like ATPase, C-terminal domain"/>
    <property type="match status" value="1"/>
</dbReference>
<keyword evidence="10" id="KW-1185">Reference proteome</keyword>
<evidence type="ECO:0000256" key="4">
    <source>
        <dbReference type="ARBA" id="ARBA00022679"/>
    </source>
</evidence>
<comment type="catalytic activity">
    <reaction evidence="1">
        <text>ATP + protein L-histidine = ADP + protein N-phospho-L-histidine.</text>
        <dbReference type="EC" id="2.7.13.3"/>
    </reaction>
</comment>
<dbReference type="Pfam" id="PF02518">
    <property type="entry name" value="HATPase_c"/>
    <property type="match status" value="1"/>
</dbReference>
<dbReference type="CDD" id="cd00082">
    <property type="entry name" value="HisKA"/>
    <property type="match status" value="1"/>
</dbReference>
<dbReference type="InterPro" id="IPR036890">
    <property type="entry name" value="HATPase_C_sf"/>
</dbReference>
<dbReference type="EMBL" id="CP051775">
    <property type="protein sequence ID" value="QJE73431.1"/>
    <property type="molecule type" value="Genomic_DNA"/>
</dbReference>
<dbReference type="InterPro" id="IPR004358">
    <property type="entry name" value="Sig_transdc_His_kin-like_C"/>
</dbReference>
<reference evidence="9" key="1">
    <citation type="submission" date="2020-04" db="EMBL/GenBank/DDBJ databases">
        <title>A desert anoxygenic phototrophic bacterium fixes CO2 using RubisCO under aerobic conditions.</title>
        <authorList>
            <person name="Tang K."/>
        </authorList>
    </citation>
    <scope>NUCLEOTIDE SEQUENCE [LARGE SCALE GENOMIC DNA]</scope>
    <source>
        <strain evidence="9">MIMtkB3</strain>
    </source>
</reference>
<dbReference type="InterPro" id="IPR036097">
    <property type="entry name" value="HisK_dim/P_sf"/>
</dbReference>
<dbReference type="PRINTS" id="PR00344">
    <property type="entry name" value="BCTRLSENSOR"/>
</dbReference>
<dbReference type="KEGG" id="acru:HHL28_10310"/>
<dbReference type="InterPro" id="IPR050736">
    <property type="entry name" value="Sensor_HK_Regulatory"/>
</dbReference>
<dbReference type="AlphaFoldDB" id="A0A858R7Q7"/>
<gene>
    <name evidence="9" type="ORF">HHL28_10310</name>
</gene>